<gene>
    <name evidence="1" type="ORF">D1Z90_13615</name>
</gene>
<dbReference type="AlphaFoldDB" id="A0A418YCV3"/>
<dbReference type="PROSITE" id="PS51257">
    <property type="entry name" value="PROKAR_LIPOPROTEIN"/>
    <property type="match status" value="1"/>
</dbReference>
<dbReference type="EMBL" id="QZCH01000018">
    <property type="protein sequence ID" value="RJG42311.1"/>
    <property type="molecule type" value="Genomic_DNA"/>
</dbReference>
<organism evidence="1 2">
    <name type="scientific">Motilimonas pumila</name>
    <dbReference type="NCBI Taxonomy" id="2303987"/>
    <lineage>
        <taxon>Bacteria</taxon>
        <taxon>Pseudomonadati</taxon>
        <taxon>Pseudomonadota</taxon>
        <taxon>Gammaproteobacteria</taxon>
        <taxon>Alteromonadales</taxon>
        <taxon>Alteromonadales genera incertae sedis</taxon>
        <taxon>Motilimonas</taxon>
    </lineage>
</organism>
<evidence type="ECO:0000313" key="1">
    <source>
        <dbReference type="EMBL" id="RJG42311.1"/>
    </source>
</evidence>
<reference evidence="1 2" key="2">
    <citation type="submission" date="2019-01" db="EMBL/GenBank/DDBJ databases">
        <title>Motilimonas pumilus sp. nov., isolated from the gut of sea cucumber (Apostichopus japonicus).</title>
        <authorList>
            <person name="Wang F.-Q."/>
            <person name="Ren L.-H."/>
            <person name="Lin Y.-W."/>
            <person name="Sun G.-H."/>
            <person name="Du Z.-J."/>
            <person name="Zhao J.-X."/>
            <person name="Liu X.-J."/>
            <person name="Liu L.-J."/>
        </authorList>
    </citation>
    <scope>NUCLEOTIDE SEQUENCE [LARGE SCALE GENOMIC DNA]</scope>
    <source>
        <strain evidence="1 2">PLHSC7-2</strain>
    </source>
</reference>
<dbReference type="InterPro" id="IPR021242">
    <property type="entry name" value="DUF2799"/>
</dbReference>
<evidence type="ECO:0000313" key="2">
    <source>
        <dbReference type="Proteomes" id="UP000283255"/>
    </source>
</evidence>
<keyword evidence="2" id="KW-1185">Reference proteome</keyword>
<dbReference type="OrthoDB" id="5917215at2"/>
<name>A0A418YCV3_9GAMM</name>
<proteinExistence type="predicted"/>
<sequence length="128" mass="14421">MKQTAVVICTFLLVQGCSSLPTNNNLAKAQQWSELGQRDGRLGKVQKTSEQLAELAAKQQVDAPDYSVYSEQYQQGVQSYCQQDAFQLGLEGKFYNDVCADLPNGGSFKLHWQRGWERFLSVELPDVR</sequence>
<protein>
    <submittedName>
        <fullName evidence="1">DUF2799 domain-containing protein</fullName>
    </submittedName>
</protein>
<dbReference type="Proteomes" id="UP000283255">
    <property type="component" value="Unassembled WGS sequence"/>
</dbReference>
<reference evidence="1 2" key="1">
    <citation type="submission" date="2018-09" db="EMBL/GenBank/DDBJ databases">
        <authorList>
            <person name="Wang F."/>
        </authorList>
    </citation>
    <scope>NUCLEOTIDE SEQUENCE [LARGE SCALE GENOMIC DNA]</scope>
    <source>
        <strain evidence="1 2">PLHSC7-2</strain>
    </source>
</reference>
<comment type="caution">
    <text evidence="1">The sequence shown here is derived from an EMBL/GenBank/DDBJ whole genome shotgun (WGS) entry which is preliminary data.</text>
</comment>
<dbReference type="RefSeq" id="WP_119911327.1">
    <property type="nucleotide sequence ID" value="NZ_QZCH01000018.1"/>
</dbReference>
<accession>A0A418YCV3</accession>
<dbReference type="Pfam" id="PF10973">
    <property type="entry name" value="DUF2799"/>
    <property type="match status" value="1"/>
</dbReference>